<dbReference type="InterPro" id="IPR010792">
    <property type="entry name" value="DUF1389"/>
</dbReference>
<dbReference type="OrthoDB" id="17520at2"/>
<evidence type="ECO:0000313" key="3">
    <source>
        <dbReference type="Proteomes" id="UP000244926"/>
    </source>
</evidence>
<name>A0A2R8FAP4_9CHLA</name>
<gene>
    <name evidence="2" type="ORF">C10C_0320</name>
</gene>
<sequence length="427" mass="48778">MGAICLTQIPHLLFKNRCECHQDCSLKARTIARIALTIILAITSILTFLFCIAPVSYIVGGVLAGVTLTILILTLVAAIKHPRKPHPIPKKLLKIIKTNYPRPLVSFIIEKQLSFQEINQLIVHRRAQAGLPNALDDKLQEFGVKRLDKINFHSLDDIEILLSRYCPLYWFRLFTNLDEFHEDSSSKTIAQRAYQTLGRFVYQLEQTTIFQPLTYAILKEITPREQCQLRIYAKALWNHSEAKKICEQIYNRIDKSWHKRLKAEEGLLKDFPLTKEGVRHLLLLLSIYDMDPETQATLISGLDWKSWIWLCKFNTWGGHPFQIAKLGGFLSSCDKFFDDKSIPGGITWEEMASLVENNSKNHPDVQPAHALAAYLLTSCPYLSQKGLTQGSDLDQLMYDHVKNSPMYSINPETGARTLKGKYGVHLK</sequence>
<feature type="transmembrane region" description="Helical" evidence="1">
    <location>
        <begin position="34"/>
        <end position="55"/>
    </location>
</feature>
<organism evidence="2 3">
    <name type="scientific">Chlamydia serpentis</name>
    <dbReference type="NCBI Taxonomy" id="1967782"/>
    <lineage>
        <taxon>Bacteria</taxon>
        <taxon>Pseudomonadati</taxon>
        <taxon>Chlamydiota</taxon>
        <taxon>Chlamydiia</taxon>
        <taxon>Chlamydiales</taxon>
        <taxon>Chlamydiaceae</taxon>
        <taxon>Chlamydia/Chlamydophila group</taxon>
        <taxon>Chlamydia</taxon>
    </lineage>
</organism>
<dbReference type="Proteomes" id="UP000244926">
    <property type="component" value="Chromosome I"/>
</dbReference>
<keyword evidence="3" id="KW-1185">Reference proteome</keyword>
<keyword evidence="1" id="KW-1133">Transmembrane helix</keyword>
<dbReference type="AlphaFoldDB" id="A0A2R8FAP4"/>
<protein>
    <recommendedName>
        <fullName evidence="4">DUF1389 domain-containing protein</fullName>
    </recommendedName>
</protein>
<dbReference type="Pfam" id="PF07146">
    <property type="entry name" value="DUF1389"/>
    <property type="match status" value="1"/>
</dbReference>
<evidence type="ECO:0000313" key="2">
    <source>
        <dbReference type="EMBL" id="SPN73493.1"/>
    </source>
</evidence>
<dbReference type="RefSeq" id="WP_108896458.1">
    <property type="nucleotide sequence ID" value="NZ_LT993738.1"/>
</dbReference>
<feature type="transmembrane region" description="Helical" evidence="1">
    <location>
        <begin position="61"/>
        <end position="79"/>
    </location>
</feature>
<evidence type="ECO:0008006" key="4">
    <source>
        <dbReference type="Google" id="ProtNLM"/>
    </source>
</evidence>
<proteinExistence type="predicted"/>
<keyword evidence="1" id="KW-0812">Transmembrane</keyword>
<accession>A0A2R8FAP4</accession>
<dbReference type="KEGG" id="csee:C10C_0320"/>
<keyword evidence="1" id="KW-0472">Membrane</keyword>
<dbReference type="EMBL" id="LT993738">
    <property type="protein sequence ID" value="SPN73493.1"/>
    <property type="molecule type" value="Genomic_DNA"/>
</dbReference>
<evidence type="ECO:0000256" key="1">
    <source>
        <dbReference type="SAM" id="Phobius"/>
    </source>
</evidence>
<reference evidence="3" key="1">
    <citation type="submission" date="2017-11" db="EMBL/GenBank/DDBJ databases">
        <authorList>
            <person name="Seth-Smith MB H."/>
        </authorList>
    </citation>
    <scope>NUCLEOTIDE SEQUENCE [LARGE SCALE GENOMIC DNA]</scope>
</reference>